<organism evidence="1 2">
    <name type="scientific">Selenomonas infelix ATCC 43532</name>
    <dbReference type="NCBI Taxonomy" id="679201"/>
    <lineage>
        <taxon>Bacteria</taxon>
        <taxon>Bacillati</taxon>
        <taxon>Bacillota</taxon>
        <taxon>Negativicutes</taxon>
        <taxon>Selenomonadales</taxon>
        <taxon>Selenomonadaceae</taxon>
        <taxon>Selenomonas</taxon>
    </lineage>
</organism>
<protein>
    <submittedName>
        <fullName evidence="1">Uncharacterized protein</fullName>
    </submittedName>
</protein>
<dbReference type="eggNOG" id="ENOG5033IDB">
    <property type="taxonomic scope" value="Bacteria"/>
</dbReference>
<dbReference type="AlphaFoldDB" id="G5GML6"/>
<keyword evidence="2" id="KW-1185">Reference proteome</keyword>
<proteinExistence type="predicted"/>
<dbReference type="PATRIC" id="fig|679201.3.peg.499"/>
<gene>
    <name evidence="1" type="ORF">HMPREF9334_00497</name>
</gene>
<name>G5GML6_9FIRM</name>
<accession>G5GML6</accession>
<dbReference type="RefSeq" id="WP_006691947.1">
    <property type="nucleotide sequence ID" value="NZ_JH376797.1"/>
</dbReference>
<evidence type="ECO:0000313" key="2">
    <source>
        <dbReference type="Proteomes" id="UP000004129"/>
    </source>
</evidence>
<dbReference type="Proteomes" id="UP000004129">
    <property type="component" value="Unassembled WGS sequence"/>
</dbReference>
<reference evidence="1 2" key="1">
    <citation type="submission" date="2011-08" db="EMBL/GenBank/DDBJ databases">
        <title>The Genome Sequence of Selenomonas infelix ATCC 43532.</title>
        <authorList>
            <consortium name="The Broad Institute Genome Sequencing Platform"/>
            <person name="Earl A."/>
            <person name="Ward D."/>
            <person name="Feldgarden M."/>
            <person name="Gevers D."/>
            <person name="Izard J."/>
            <person name="Blanton J.M."/>
            <person name="Baranova O.V."/>
            <person name="Dewhirst F.E."/>
            <person name="Young S.K."/>
            <person name="Zeng Q."/>
            <person name="Gargeya S."/>
            <person name="Fitzgerald M."/>
            <person name="Haas B."/>
            <person name="Abouelleil A."/>
            <person name="Alvarado L."/>
            <person name="Arachchi H.M."/>
            <person name="Berlin A."/>
            <person name="Brown A."/>
            <person name="Chapman S.B."/>
            <person name="Chen Z."/>
            <person name="Dunbar C."/>
            <person name="Freedman E."/>
            <person name="Gearin G."/>
            <person name="Gellesch M."/>
            <person name="Goldberg J."/>
            <person name="Griggs A."/>
            <person name="Gujja S."/>
            <person name="Heiman D."/>
            <person name="Howarth C."/>
            <person name="Larson L."/>
            <person name="Lui A."/>
            <person name="MacDonald P.J.P."/>
            <person name="Montmayeur A."/>
            <person name="Murphy C."/>
            <person name="Neiman D."/>
            <person name="Pearson M."/>
            <person name="Priest M."/>
            <person name="Roberts A."/>
            <person name="Saif S."/>
            <person name="Shea T."/>
            <person name="Shenoy N."/>
            <person name="Sisk P."/>
            <person name="Stolte C."/>
            <person name="Sykes S."/>
            <person name="Wortman J."/>
            <person name="Nusbaum C."/>
            <person name="Birren B."/>
        </authorList>
    </citation>
    <scope>NUCLEOTIDE SEQUENCE [LARGE SCALE GENOMIC DNA]</scope>
    <source>
        <strain evidence="1 2">ATCC 43532</strain>
    </source>
</reference>
<dbReference type="OrthoDB" id="1682937at2"/>
<dbReference type="HOGENOM" id="CLU_157934_0_0_9"/>
<comment type="caution">
    <text evidence="1">The sequence shown here is derived from an EMBL/GenBank/DDBJ whole genome shotgun (WGS) entry which is preliminary data.</text>
</comment>
<evidence type="ECO:0000313" key="1">
    <source>
        <dbReference type="EMBL" id="EHG21794.1"/>
    </source>
</evidence>
<sequence>MKKNKQIYMNPALAGLEADVKEAGTSFSARLGEIVERYQMMLDLEALPEFSEDETMILSEAICGSVIDRRKIRGLYLDVLDTAIGTKEERDALSAKIENLTAGQRLKLIETLGQ</sequence>
<dbReference type="EMBL" id="ACZM01000004">
    <property type="protein sequence ID" value="EHG21794.1"/>
    <property type="molecule type" value="Genomic_DNA"/>
</dbReference>